<keyword evidence="3 14" id="KW-0813">Transport</keyword>
<feature type="domain" description="TonB-dependent receptor-like beta-barrel" evidence="17">
    <location>
        <begin position="306"/>
        <end position="730"/>
    </location>
</feature>
<evidence type="ECO:0000256" key="13">
    <source>
        <dbReference type="ARBA" id="ARBA00023237"/>
    </source>
</evidence>
<dbReference type="InterPro" id="IPR012910">
    <property type="entry name" value="Plug_dom"/>
</dbReference>
<dbReference type="PANTHER" id="PTHR32552">
    <property type="entry name" value="FERRICHROME IRON RECEPTOR-RELATED"/>
    <property type="match status" value="1"/>
</dbReference>
<evidence type="ECO:0000256" key="15">
    <source>
        <dbReference type="PROSITE-ProRule" id="PRU10144"/>
    </source>
</evidence>
<evidence type="ECO:0000259" key="18">
    <source>
        <dbReference type="Pfam" id="PF07715"/>
    </source>
</evidence>
<dbReference type="InterPro" id="IPR037066">
    <property type="entry name" value="Plug_dom_sf"/>
</dbReference>
<dbReference type="Pfam" id="PF07715">
    <property type="entry name" value="Plug"/>
    <property type="match status" value="1"/>
</dbReference>
<dbReference type="AlphaFoldDB" id="A0A844T9B8"/>
<dbReference type="InterPro" id="IPR039426">
    <property type="entry name" value="TonB-dep_rcpt-like"/>
</dbReference>
<evidence type="ECO:0000256" key="3">
    <source>
        <dbReference type="ARBA" id="ARBA00022448"/>
    </source>
</evidence>
<dbReference type="GO" id="GO:0015344">
    <property type="term" value="F:siderophore uptake transmembrane transporter activity"/>
    <property type="evidence" value="ECO:0007669"/>
    <property type="project" value="TreeGrafter"/>
</dbReference>
<evidence type="ECO:0000256" key="7">
    <source>
        <dbReference type="ARBA" id="ARBA00022729"/>
    </source>
</evidence>
<dbReference type="PANTHER" id="PTHR32552:SF82">
    <property type="entry name" value="FCUA PROTEIN"/>
    <property type="match status" value="1"/>
</dbReference>
<evidence type="ECO:0000313" key="20">
    <source>
        <dbReference type="Proteomes" id="UP000449969"/>
    </source>
</evidence>
<dbReference type="Gene3D" id="2.40.170.20">
    <property type="entry name" value="TonB-dependent receptor, beta-barrel domain"/>
    <property type="match status" value="1"/>
</dbReference>
<keyword evidence="13 14" id="KW-0998">Cell outer membrane</keyword>
<comment type="similarity">
    <text evidence="2 14 16">Belongs to the TonB-dependent receptor family.</text>
</comment>
<protein>
    <submittedName>
        <fullName evidence="19">TonB-dependent siderophore receptor</fullName>
    </submittedName>
</protein>
<dbReference type="RefSeq" id="WP_157331517.1">
    <property type="nucleotide sequence ID" value="NZ_JANADL010000004.1"/>
</dbReference>
<comment type="subcellular location">
    <subcellularLocation>
        <location evidence="1 14">Cell outer membrane</location>
        <topology evidence="1 14">Multi-pass membrane protein</topology>
    </subcellularLocation>
</comment>
<sequence length="762" mass="80369">MIIVKTGLTRTVYLGAVSYFVLTTISAGEAVAQATLPPVTVEAPQAAKRSAVPRRSTAGTRAVARNRAASLGPGQPAPTAYRVPAASQVNGPPAPFAGGQVAGGTQVGILGNKSIFDTPFSVAGYTKDLVQSIQAKSVSDVLERDPAVTVGSNSSYYDILSIRGFPYNANDVALNGLYGVAPATTYPVELFDRIEVLRGPSQLLYGYPPLGSLGGVVNLVPKHATDDPIAQVTGTYWSNGMGGVAVDVGQRYGKFKEWGIRVNALYRNGTGAVDRFSEEAAAVSVGLDYRGERVRASLDYFHNYLNQPDGQRTTFGLLPGVNVPSGVRNTNNIAQPYEFYTANYDYGVARVEADVLENVTVFGAFGGKTQSATFLQALANTVIDNAGTVSQFEVGGPFKIDTTSAEVGVRSEFDTGPVKHKVVFAAQDVRFDRRSALTFGIALNNIYNPFPSPNPGVSVDAAGPALPLTKVDATSLSIADTLSVLNDRLALTVGARHQRIQQDNYGLNTGILTDTADNSRTSPAVGVAVKPIENVTLYANYIEALTQVTPAPFGTANAGQGFAPVVTQQKEIGVKVNWWGTLGTTIAAYDITSPSVFTNPVNNAYGPLGLQRNRGVEFTVFGEPAKGVRVLAGFSLIDGRLETTLNPTTTGKKAPAVPDYQGSVGVDVDIPGLPGLTVSPLAVFVGDSYYDPQNTQRVPAYVRADLGASYTFANMWSGKPIVVRGRIVNLFGANYLTNVPGAGGGISIGAPRAYMVSTTFNF</sequence>
<keyword evidence="12 19" id="KW-0675">Receptor</keyword>
<gene>
    <name evidence="19" type="ORF">GPL20_21575</name>
</gene>
<evidence type="ECO:0000256" key="8">
    <source>
        <dbReference type="ARBA" id="ARBA00023004"/>
    </source>
</evidence>
<dbReference type="Pfam" id="PF00593">
    <property type="entry name" value="TonB_dep_Rec_b-barrel"/>
    <property type="match status" value="1"/>
</dbReference>
<dbReference type="InterPro" id="IPR000531">
    <property type="entry name" value="Beta-barrel_TonB"/>
</dbReference>
<evidence type="ECO:0000256" key="5">
    <source>
        <dbReference type="ARBA" id="ARBA00022496"/>
    </source>
</evidence>
<feature type="domain" description="TonB-dependent receptor plug" evidence="18">
    <location>
        <begin position="116"/>
        <end position="207"/>
    </location>
</feature>
<dbReference type="SUPFAM" id="SSF56935">
    <property type="entry name" value="Porins"/>
    <property type="match status" value="1"/>
</dbReference>
<organism evidence="19 20">
    <name type="scientific">Bradyrhizobium cajani</name>
    <dbReference type="NCBI Taxonomy" id="1928661"/>
    <lineage>
        <taxon>Bacteria</taxon>
        <taxon>Pseudomonadati</taxon>
        <taxon>Pseudomonadota</taxon>
        <taxon>Alphaproteobacteria</taxon>
        <taxon>Hyphomicrobiales</taxon>
        <taxon>Nitrobacteraceae</taxon>
        <taxon>Bradyrhizobium</taxon>
    </lineage>
</organism>
<proteinExistence type="inferred from homology"/>
<evidence type="ECO:0000256" key="4">
    <source>
        <dbReference type="ARBA" id="ARBA00022452"/>
    </source>
</evidence>
<keyword evidence="5" id="KW-0410">Iron transport</keyword>
<dbReference type="NCBIfam" id="TIGR01783">
    <property type="entry name" value="TonB-siderophor"/>
    <property type="match status" value="1"/>
</dbReference>
<evidence type="ECO:0000256" key="11">
    <source>
        <dbReference type="ARBA" id="ARBA00023136"/>
    </source>
</evidence>
<comment type="caution">
    <text evidence="19">The sequence shown here is derived from an EMBL/GenBank/DDBJ whole genome shotgun (WGS) entry which is preliminary data.</text>
</comment>
<dbReference type="PROSITE" id="PS52016">
    <property type="entry name" value="TONB_DEPENDENT_REC_3"/>
    <property type="match status" value="1"/>
</dbReference>
<evidence type="ECO:0000256" key="1">
    <source>
        <dbReference type="ARBA" id="ARBA00004571"/>
    </source>
</evidence>
<dbReference type="GO" id="GO:0015891">
    <property type="term" value="P:siderophore transport"/>
    <property type="evidence" value="ECO:0007669"/>
    <property type="project" value="InterPro"/>
</dbReference>
<evidence type="ECO:0000259" key="17">
    <source>
        <dbReference type="Pfam" id="PF00593"/>
    </source>
</evidence>
<dbReference type="Gene3D" id="2.170.130.10">
    <property type="entry name" value="TonB-dependent receptor, plug domain"/>
    <property type="match status" value="1"/>
</dbReference>
<keyword evidence="4 14" id="KW-1134">Transmembrane beta strand</keyword>
<name>A0A844T9B8_9BRAD</name>
<keyword evidence="10 16" id="KW-0798">TonB box</keyword>
<keyword evidence="8" id="KW-0408">Iron</keyword>
<keyword evidence="7" id="KW-0732">Signal</keyword>
<keyword evidence="20" id="KW-1185">Reference proteome</keyword>
<dbReference type="PROSITE" id="PS01156">
    <property type="entry name" value="TONB_DEPENDENT_REC_2"/>
    <property type="match status" value="1"/>
</dbReference>
<evidence type="ECO:0000256" key="12">
    <source>
        <dbReference type="ARBA" id="ARBA00023170"/>
    </source>
</evidence>
<evidence type="ECO:0000256" key="16">
    <source>
        <dbReference type="RuleBase" id="RU003357"/>
    </source>
</evidence>
<keyword evidence="9" id="KW-0406">Ion transport</keyword>
<reference evidence="19 20" key="1">
    <citation type="submission" date="2019-12" db="EMBL/GenBank/DDBJ databases">
        <title>Draft genome sequences Bradyrhizobium cajani AMBPC1010, Bradyrhizobium pachyrhizi AMBPC1040 and Bradyrhizobium yuanmingense ALSPC3051, three plant growth promoting strains isolated from nodules of Cajanus cajan L. in Dominican Republic.</title>
        <authorList>
            <person name="Flores-Felix J.D."/>
            <person name="Araujo J."/>
            <person name="Diaz-Alcantara C."/>
            <person name="Gonzalez-Andres F."/>
            <person name="Velazquez E."/>
        </authorList>
    </citation>
    <scope>NUCLEOTIDE SEQUENCE [LARGE SCALE GENOMIC DNA]</scope>
    <source>
        <strain evidence="19 20">1010</strain>
    </source>
</reference>
<accession>A0A844T9B8</accession>
<dbReference type="InterPro" id="IPR010917">
    <property type="entry name" value="TonB_rcpt_CS"/>
</dbReference>
<keyword evidence="6 14" id="KW-0812">Transmembrane</keyword>
<evidence type="ECO:0000256" key="10">
    <source>
        <dbReference type="ARBA" id="ARBA00023077"/>
    </source>
</evidence>
<dbReference type="GO" id="GO:0009279">
    <property type="term" value="C:cell outer membrane"/>
    <property type="evidence" value="ECO:0007669"/>
    <property type="project" value="UniProtKB-SubCell"/>
</dbReference>
<dbReference type="EMBL" id="WQNE01000018">
    <property type="protein sequence ID" value="MVT75597.1"/>
    <property type="molecule type" value="Genomic_DNA"/>
</dbReference>
<keyword evidence="11 14" id="KW-0472">Membrane</keyword>
<dbReference type="Proteomes" id="UP000449969">
    <property type="component" value="Unassembled WGS sequence"/>
</dbReference>
<evidence type="ECO:0000256" key="9">
    <source>
        <dbReference type="ARBA" id="ARBA00023065"/>
    </source>
</evidence>
<dbReference type="OrthoDB" id="9760333at2"/>
<dbReference type="CDD" id="cd01347">
    <property type="entry name" value="ligand_gated_channel"/>
    <property type="match status" value="1"/>
</dbReference>
<dbReference type="InterPro" id="IPR036942">
    <property type="entry name" value="Beta-barrel_TonB_sf"/>
</dbReference>
<evidence type="ECO:0000256" key="6">
    <source>
        <dbReference type="ARBA" id="ARBA00022692"/>
    </source>
</evidence>
<dbReference type="GO" id="GO:0038023">
    <property type="term" value="F:signaling receptor activity"/>
    <property type="evidence" value="ECO:0007669"/>
    <property type="project" value="InterPro"/>
</dbReference>
<evidence type="ECO:0000256" key="14">
    <source>
        <dbReference type="PROSITE-ProRule" id="PRU01360"/>
    </source>
</evidence>
<evidence type="ECO:0000313" key="19">
    <source>
        <dbReference type="EMBL" id="MVT75597.1"/>
    </source>
</evidence>
<dbReference type="InterPro" id="IPR010105">
    <property type="entry name" value="TonB_sidphr_rcpt"/>
</dbReference>
<feature type="short sequence motif" description="TonB C-terminal box" evidence="15">
    <location>
        <begin position="745"/>
        <end position="762"/>
    </location>
</feature>
<evidence type="ECO:0000256" key="2">
    <source>
        <dbReference type="ARBA" id="ARBA00009810"/>
    </source>
</evidence>